<feature type="domain" description="OCA" evidence="5">
    <location>
        <begin position="14"/>
        <end position="36"/>
    </location>
</feature>
<evidence type="ECO:0000256" key="1">
    <source>
        <dbReference type="ARBA" id="ARBA00023015"/>
    </source>
</evidence>
<name>A0A3B3Q5X4_9TELE</name>
<dbReference type="GeneID" id="111833799"/>
<dbReference type="PROSITE" id="PS52003">
    <property type="entry name" value="OCA"/>
    <property type="match status" value="1"/>
</dbReference>
<protein>
    <submittedName>
        <fullName evidence="6">POU class 2 homeobox associating factor 1</fullName>
    </submittedName>
</protein>
<sequence length="247" mass="26464">MHWEKSASAERTSSKPYQGVRVKDPVKELLRRKRGNDLNSAKPAPATAVVVPNTVLSSYPQIAPVTLSEAGSIIPDSLAVEEGTACSGWIAQPAPTTLQSVAPWPCAEYLPTEHGGSAYASDMYVQPMCPSYTVVGPPSVLTYTHTPLFTNFASRPPPSSALPQLDLPDSSVTYLPWAQPLATFSTAAAQCPPCTAPFLAPPTTAVTVPELQRREQAGNSLPLEKLLEEDDDKDTYMGAPLLFIEDV</sequence>
<evidence type="ECO:0000313" key="7">
    <source>
        <dbReference type="Proteomes" id="UP000261540"/>
    </source>
</evidence>
<dbReference type="STRING" id="1676925.ENSPKIP00000001558"/>
<dbReference type="GO" id="GO:0003677">
    <property type="term" value="F:DNA binding"/>
    <property type="evidence" value="ECO:0007669"/>
    <property type="project" value="InterPro"/>
</dbReference>
<keyword evidence="1" id="KW-0805">Transcription regulation</keyword>
<keyword evidence="3" id="KW-0804">Transcription</keyword>
<dbReference type="InterPro" id="IPR047571">
    <property type="entry name" value="OCA"/>
</dbReference>
<dbReference type="KEGG" id="pki:111833799"/>
<dbReference type="AlphaFoldDB" id="A0A3B3Q5X4"/>
<proteinExistence type="predicted"/>
<dbReference type="GeneTree" id="ENSGT00940000168466"/>
<organism evidence="6 7">
    <name type="scientific">Paramormyrops kingsleyae</name>
    <dbReference type="NCBI Taxonomy" id="1676925"/>
    <lineage>
        <taxon>Eukaryota</taxon>
        <taxon>Metazoa</taxon>
        <taxon>Chordata</taxon>
        <taxon>Craniata</taxon>
        <taxon>Vertebrata</taxon>
        <taxon>Euteleostomi</taxon>
        <taxon>Actinopterygii</taxon>
        <taxon>Neopterygii</taxon>
        <taxon>Teleostei</taxon>
        <taxon>Osteoglossocephala</taxon>
        <taxon>Osteoglossomorpha</taxon>
        <taxon>Osteoglossiformes</taxon>
        <taxon>Mormyridae</taxon>
        <taxon>Paramormyrops</taxon>
    </lineage>
</organism>
<dbReference type="OrthoDB" id="8866621at2759"/>
<dbReference type="Ensembl" id="ENSPKIT00000025478.1">
    <property type="protein sequence ID" value="ENSPKIP00000001558.1"/>
    <property type="gene ID" value="ENSPKIG00000019807.1"/>
</dbReference>
<dbReference type="PANTHER" id="PTHR15363:SF3">
    <property type="entry name" value="POU DOMAIN CLASS 2-ASSOCIATING FACTOR 1"/>
    <property type="match status" value="1"/>
</dbReference>
<dbReference type="GO" id="GO:0003713">
    <property type="term" value="F:transcription coactivator activity"/>
    <property type="evidence" value="ECO:0007669"/>
    <property type="project" value="TreeGrafter"/>
</dbReference>
<dbReference type="GO" id="GO:0045944">
    <property type="term" value="P:positive regulation of transcription by RNA polymerase II"/>
    <property type="evidence" value="ECO:0007669"/>
    <property type="project" value="TreeGrafter"/>
</dbReference>
<evidence type="ECO:0000313" key="6">
    <source>
        <dbReference type="Ensembl" id="ENSPKIP00000001558.1"/>
    </source>
</evidence>
<reference evidence="6" key="2">
    <citation type="submission" date="2025-09" db="UniProtKB">
        <authorList>
            <consortium name="Ensembl"/>
        </authorList>
    </citation>
    <scope>IDENTIFICATION</scope>
</reference>
<accession>A0A3B3Q5X4</accession>
<feature type="region of interest" description="Disordered" evidence="4">
    <location>
        <begin position="1"/>
        <end position="42"/>
    </location>
</feature>
<reference evidence="6" key="1">
    <citation type="submission" date="2025-08" db="UniProtKB">
        <authorList>
            <consortium name="Ensembl"/>
        </authorList>
    </citation>
    <scope>IDENTIFICATION</scope>
</reference>
<dbReference type="Pfam" id="PF09310">
    <property type="entry name" value="PD-C2-AF1"/>
    <property type="match status" value="1"/>
</dbReference>
<evidence type="ECO:0000256" key="3">
    <source>
        <dbReference type="ARBA" id="ARBA00023163"/>
    </source>
</evidence>
<dbReference type="InterPro" id="IPR015389">
    <property type="entry name" value="PD-C2-AF1"/>
</dbReference>
<dbReference type="PANTHER" id="PTHR15363">
    <property type="entry name" value="POU DOMAIN CLASS 2-ASSOCIATING FACTOR 1"/>
    <property type="match status" value="1"/>
</dbReference>
<keyword evidence="2" id="KW-0010">Activator</keyword>
<dbReference type="Proteomes" id="UP000261540">
    <property type="component" value="Unplaced"/>
</dbReference>
<evidence type="ECO:0000259" key="5">
    <source>
        <dbReference type="PROSITE" id="PS52003"/>
    </source>
</evidence>
<dbReference type="RefSeq" id="XP_023648167.1">
    <property type="nucleotide sequence ID" value="XM_023792399.2"/>
</dbReference>
<evidence type="ECO:0000256" key="4">
    <source>
        <dbReference type="SAM" id="MobiDB-lite"/>
    </source>
</evidence>
<evidence type="ECO:0000256" key="2">
    <source>
        <dbReference type="ARBA" id="ARBA00023159"/>
    </source>
</evidence>
<dbReference type="GO" id="GO:0070974">
    <property type="term" value="F:POU domain binding"/>
    <property type="evidence" value="ECO:0007669"/>
    <property type="project" value="InterPro"/>
</dbReference>
<dbReference type="GO" id="GO:0090575">
    <property type="term" value="C:RNA polymerase II transcription regulator complex"/>
    <property type="evidence" value="ECO:0007669"/>
    <property type="project" value="TreeGrafter"/>
</dbReference>
<keyword evidence="7" id="KW-1185">Reference proteome</keyword>